<accession>A0A0C1QP79</accession>
<comment type="caution">
    <text evidence="2">The sequence shown here is derived from an EMBL/GenBank/DDBJ whole genome shotgun (WGS) entry which is preliminary data.</text>
</comment>
<evidence type="ECO:0000256" key="1">
    <source>
        <dbReference type="SAM" id="Phobius"/>
    </source>
</evidence>
<evidence type="ECO:0000313" key="3">
    <source>
        <dbReference type="Proteomes" id="UP000031327"/>
    </source>
</evidence>
<dbReference type="Proteomes" id="UP000031327">
    <property type="component" value="Unassembled WGS sequence"/>
</dbReference>
<proteinExistence type="predicted"/>
<keyword evidence="1" id="KW-1133">Transmembrane helix</keyword>
<keyword evidence="1" id="KW-0812">Transmembrane</keyword>
<keyword evidence="1" id="KW-0472">Membrane</keyword>
<dbReference type="AlphaFoldDB" id="A0A0C1QP79"/>
<protein>
    <submittedName>
        <fullName evidence="2">Uncharacterized protein</fullName>
    </submittedName>
</protein>
<gene>
    <name evidence="2" type="ORF">JF50_13245</name>
</gene>
<organism evidence="2 3">
    <name type="scientific">Pseudoalteromonas luteoviolacea</name>
    <dbReference type="NCBI Taxonomy" id="43657"/>
    <lineage>
        <taxon>Bacteria</taxon>
        <taxon>Pseudomonadati</taxon>
        <taxon>Pseudomonadota</taxon>
        <taxon>Gammaproteobacteria</taxon>
        <taxon>Alteromonadales</taxon>
        <taxon>Pseudoalteromonadaceae</taxon>
        <taxon>Pseudoalteromonas</taxon>
    </lineage>
</organism>
<name>A0A0C1QP79_9GAMM</name>
<feature type="transmembrane region" description="Helical" evidence="1">
    <location>
        <begin position="105"/>
        <end position="124"/>
    </location>
</feature>
<reference evidence="2 3" key="1">
    <citation type="submission" date="2014-12" db="EMBL/GenBank/DDBJ databases">
        <title>Draft Genome Sequence of Pseudoalteromonas luteoviolacea HI1.</title>
        <authorList>
            <person name="Asahina A.Y."/>
            <person name="Hadfield M.G."/>
        </authorList>
    </citation>
    <scope>NUCLEOTIDE SEQUENCE [LARGE SCALE GENOMIC DNA]</scope>
    <source>
        <strain evidence="2 3">HI1</strain>
    </source>
</reference>
<dbReference type="RefSeq" id="WP_039609921.1">
    <property type="nucleotide sequence ID" value="NZ_JWIC01000006.1"/>
</dbReference>
<dbReference type="OrthoDB" id="9982055at2"/>
<evidence type="ECO:0000313" key="2">
    <source>
        <dbReference type="EMBL" id="KID56857.1"/>
    </source>
</evidence>
<dbReference type="EMBL" id="JWIC01000006">
    <property type="protein sequence ID" value="KID56857.1"/>
    <property type="molecule type" value="Genomic_DNA"/>
</dbReference>
<sequence length="135" mass="15843">MYKKTMHTSRFMELIGLLGVLFLIPFLQFQINEIASYEDKYHREEIKAVTRQVYNDVQKLICEQLGEQAGNHDCTKGVYQDGVVKVAIEAQEEFAEFRAEFVRDYWITVGIFGFVILTAAYIGFRREYRLQAKEK</sequence>